<dbReference type="PANTHER" id="PTHR35184">
    <property type="entry name" value="YALI0C10208P"/>
    <property type="match status" value="1"/>
</dbReference>
<keyword evidence="2" id="KW-0472">Membrane</keyword>
<feature type="transmembrane region" description="Helical" evidence="2">
    <location>
        <begin position="30"/>
        <end position="50"/>
    </location>
</feature>
<evidence type="ECO:0000313" key="4">
    <source>
        <dbReference type="Proteomes" id="UP001296104"/>
    </source>
</evidence>
<dbReference type="EMBL" id="CAVMBE010000003">
    <property type="protein sequence ID" value="CAK3797206.1"/>
    <property type="molecule type" value="Genomic_DNA"/>
</dbReference>
<reference evidence="3" key="1">
    <citation type="submission" date="2023-11" db="EMBL/GenBank/DDBJ databases">
        <authorList>
            <person name="Alioto T."/>
            <person name="Alioto T."/>
            <person name="Gomez Garrido J."/>
        </authorList>
    </citation>
    <scope>NUCLEOTIDE SEQUENCE</scope>
</reference>
<dbReference type="PANTHER" id="PTHR35184:SF1">
    <property type="entry name" value="INTEGRAL MEMBRANE PROTEIN"/>
    <property type="match status" value="1"/>
</dbReference>
<keyword evidence="2" id="KW-1133">Transmembrane helix</keyword>
<protein>
    <submittedName>
        <fullName evidence="3">Uncharacterized protein</fullName>
    </submittedName>
</protein>
<evidence type="ECO:0000256" key="1">
    <source>
        <dbReference type="SAM" id="MobiDB-lite"/>
    </source>
</evidence>
<feature type="transmembrane region" description="Helical" evidence="2">
    <location>
        <begin position="255"/>
        <end position="273"/>
    </location>
</feature>
<feature type="transmembrane region" description="Helical" evidence="2">
    <location>
        <begin position="136"/>
        <end position="162"/>
    </location>
</feature>
<name>A0AAI9E6J3_9PEZI</name>
<feature type="transmembrane region" description="Helical" evidence="2">
    <location>
        <begin position="174"/>
        <end position="197"/>
    </location>
</feature>
<feature type="compositionally biased region" description="Polar residues" evidence="1">
    <location>
        <begin position="296"/>
        <end position="311"/>
    </location>
</feature>
<accession>A0AAI9E6J3</accession>
<proteinExistence type="predicted"/>
<keyword evidence="2" id="KW-0812">Transmembrane</keyword>
<keyword evidence="4" id="KW-1185">Reference proteome</keyword>
<feature type="transmembrane region" description="Helical" evidence="2">
    <location>
        <begin position="96"/>
        <end position="116"/>
    </location>
</feature>
<feature type="transmembrane region" description="Helical" evidence="2">
    <location>
        <begin position="62"/>
        <end position="84"/>
    </location>
</feature>
<dbReference type="Proteomes" id="UP001296104">
    <property type="component" value="Unassembled WGS sequence"/>
</dbReference>
<evidence type="ECO:0000256" key="2">
    <source>
        <dbReference type="SAM" id="Phobius"/>
    </source>
</evidence>
<feature type="compositionally biased region" description="Polar residues" evidence="1">
    <location>
        <begin position="319"/>
        <end position="328"/>
    </location>
</feature>
<comment type="caution">
    <text evidence="3">The sequence shown here is derived from an EMBL/GenBank/DDBJ whole genome shotgun (WGS) entry which is preliminary data.</text>
</comment>
<dbReference type="AlphaFoldDB" id="A0AAI9E6J3"/>
<evidence type="ECO:0000313" key="3">
    <source>
        <dbReference type="EMBL" id="CAK3797206.1"/>
    </source>
</evidence>
<feature type="region of interest" description="Disordered" evidence="1">
    <location>
        <begin position="296"/>
        <end position="328"/>
    </location>
</feature>
<sequence length="328" mass="36004">MASNAAQVQGPPYPPTTAGPGGVPSIIPNVPILAILLCLYIGAAVGHMATLQINLRRHRHKFLISGALFGFCISRITTCSLRISSAVQPDNVSLSIAANIFVNAGILILYIVNLIFLQRIVRARRPEVGWHRIPRILCKVFYGLVALALVLLITFIVLSFYTLDAGFKRVARDIQIACLTYFLIIAALPLFVLALIFVIPESPRAETFGQGSMRTKALILAFATTLCTLNAGFKAGITWAPPRPLSDPAWYQKKAAFYVFYFGLEIIIVYLFLAARVDRRFHVPDGSSTNITYAAQSLESMESRPDTGTTQEEGRAPEMQQSGPAQNY</sequence>
<feature type="transmembrane region" description="Helical" evidence="2">
    <location>
        <begin position="217"/>
        <end position="235"/>
    </location>
</feature>
<dbReference type="Pfam" id="PF11309">
    <property type="entry name" value="DUF3112"/>
    <property type="match status" value="1"/>
</dbReference>
<organism evidence="3 4">
    <name type="scientific">Lecanosticta acicola</name>
    <dbReference type="NCBI Taxonomy" id="111012"/>
    <lineage>
        <taxon>Eukaryota</taxon>
        <taxon>Fungi</taxon>
        <taxon>Dikarya</taxon>
        <taxon>Ascomycota</taxon>
        <taxon>Pezizomycotina</taxon>
        <taxon>Dothideomycetes</taxon>
        <taxon>Dothideomycetidae</taxon>
        <taxon>Mycosphaerellales</taxon>
        <taxon>Mycosphaerellaceae</taxon>
        <taxon>Lecanosticta</taxon>
    </lineage>
</organism>
<gene>
    <name evidence="3" type="ORF">LECACI_7A000800</name>
</gene>
<dbReference type="InterPro" id="IPR021460">
    <property type="entry name" value="DUF3112"/>
</dbReference>